<comment type="caution">
    <text evidence="4">The sequence shown here is derived from an EMBL/GenBank/DDBJ whole genome shotgun (WGS) entry which is preliminary data.</text>
</comment>
<evidence type="ECO:0000313" key="4">
    <source>
        <dbReference type="EMBL" id="KAG0149615.1"/>
    </source>
</evidence>
<organism evidence="4 5">
    <name type="scientific">Cronartium quercuum f. sp. fusiforme G11</name>
    <dbReference type="NCBI Taxonomy" id="708437"/>
    <lineage>
        <taxon>Eukaryota</taxon>
        <taxon>Fungi</taxon>
        <taxon>Dikarya</taxon>
        <taxon>Basidiomycota</taxon>
        <taxon>Pucciniomycotina</taxon>
        <taxon>Pucciniomycetes</taxon>
        <taxon>Pucciniales</taxon>
        <taxon>Coleosporiaceae</taxon>
        <taxon>Cronartium</taxon>
    </lineage>
</organism>
<dbReference type="AlphaFoldDB" id="A0A9P6NUA5"/>
<sequence length="100" mass="11308">MAPESVSTPSGVESKTQVIQAEVDETVELMRENINQVYERGEQLEAMNDKSEHLALTSQGFRTGAIRVRKQMWWKDIKVKLMIGFVVIVLIGILTFGLKD</sequence>
<dbReference type="Proteomes" id="UP000886653">
    <property type="component" value="Unassembled WGS sequence"/>
</dbReference>
<dbReference type="OrthoDB" id="190375at2759"/>
<dbReference type="PANTHER" id="PTHR45701">
    <property type="entry name" value="SYNAPTOBREVIN FAMILY MEMBER"/>
    <property type="match status" value="1"/>
</dbReference>
<dbReference type="InterPro" id="IPR016444">
    <property type="entry name" value="Synaptobrevin/VAMP"/>
</dbReference>
<keyword evidence="5" id="KW-1185">Reference proteome</keyword>
<accession>A0A9P6NUA5</accession>
<keyword evidence="2" id="KW-0812">Transmembrane</keyword>
<gene>
    <name evidence="4" type="ORF">CROQUDRAFT_59163</name>
</gene>
<feature type="transmembrane region" description="Helical" evidence="2">
    <location>
        <begin position="79"/>
        <end position="98"/>
    </location>
</feature>
<evidence type="ECO:0000256" key="2">
    <source>
        <dbReference type="SAM" id="Phobius"/>
    </source>
</evidence>
<dbReference type="Gene3D" id="1.20.5.110">
    <property type="match status" value="1"/>
</dbReference>
<protein>
    <recommendedName>
        <fullName evidence="3">V-SNARE coiled-coil homology domain-containing protein</fullName>
    </recommendedName>
</protein>
<dbReference type="Pfam" id="PF00957">
    <property type="entry name" value="Synaptobrevin"/>
    <property type="match status" value="1"/>
</dbReference>
<reference evidence="4" key="1">
    <citation type="submission" date="2013-11" db="EMBL/GenBank/DDBJ databases">
        <title>Genome sequence of the fusiform rust pathogen reveals effectors for host alternation and coevolution with pine.</title>
        <authorList>
            <consortium name="DOE Joint Genome Institute"/>
            <person name="Smith K."/>
            <person name="Pendleton A."/>
            <person name="Kubisiak T."/>
            <person name="Anderson C."/>
            <person name="Salamov A."/>
            <person name="Aerts A."/>
            <person name="Riley R."/>
            <person name="Clum A."/>
            <person name="Lindquist E."/>
            <person name="Ence D."/>
            <person name="Campbell M."/>
            <person name="Kronenberg Z."/>
            <person name="Feau N."/>
            <person name="Dhillon B."/>
            <person name="Hamelin R."/>
            <person name="Burleigh J."/>
            <person name="Smith J."/>
            <person name="Yandell M."/>
            <person name="Nelson C."/>
            <person name="Grigoriev I."/>
            <person name="Davis J."/>
        </authorList>
    </citation>
    <scope>NUCLEOTIDE SEQUENCE</scope>
    <source>
        <strain evidence="4">G11</strain>
    </source>
</reference>
<name>A0A9P6NUA5_9BASI</name>
<evidence type="ECO:0000256" key="1">
    <source>
        <dbReference type="PROSITE-ProRule" id="PRU00290"/>
    </source>
</evidence>
<dbReference type="PIRSF" id="PIRSF005409">
    <property type="entry name" value="Synaptobrevin_euk"/>
    <property type="match status" value="1"/>
</dbReference>
<evidence type="ECO:0000259" key="3">
    <source>
        <dbReference type="PROSITE" id="PS50892"/>
    </source>
</evidence>
<feature type="domain" description="V-SNARE coiled-coil homology" evidence="3">
    <location>
        <begin position="15"/>
        <end position="75"/>
    </location>
</feature>
<dbReference type="PROSITE" id="PS50892">
    <property type="entry name" value="V_SNARE"/>
    <property type="match status" value="1"/>
</dbReference>
<dbReference type="GO" id="GO:0016020">
    <property type="term" value="C:membrane"/>
    <property type="evidence" value="ECO:0007669"/>
    <property type="project" value="InterPro"/>
</dbReference>
<dbReference type="EMBL" id="MU167226">
    <property type="protein sequence ID" value="KAG0149615.1"/>
    <property type="molecule type" value="Genomic_DNA"/>
</dbReference>
<dbReference type="CDD" id="cd15874">
    <property type="entry name" value="R-SNARE_Snc1"/>
    <property type="match status" value="1"/>
</dbReference>
<dbReference type="SUPFAM" id="SSF58038">
    <property type="entry name" value="SNARE fusion complex"/>
    <property type="match status" value="1"/>
</dbReference>
<evidence type="ECO:0000313" key="5">
    <source>
        <dbReference type="Proteomes" id="UP000886653"/>
    </source>
</evidence>
<keyword evidence="2" id="KW-1133">Transmembrane helix</keyword>
<keyword evidence="1" id="KW-0175">Coiled coil</keyword>
<dbReference type="InterPro" id="IPR042855">
    <property type="entry name" value="V_SNARE_CC"/>
</dbReference>
<keyword evidence="2" id="KW-0472">Membrane</keyword>
<dbReference type="GO" id="GO:0016192">
    <property type="term" value="P:vesicle-mediated transport"/>
    <property type="evidence" value="ECO:0007669"/>
    <property type="project" value="InterPro"/>
</dbReference>
<dbReference type="InterPro" id="IPR001388">
    <property type="entry name" value="Synaptobrevin-like"/>
</dbReference>
<proteinExistence type="predicted"/>
<dbReference type="PRINTS" id="PR00219">
    <property type="entry name" value="SYNAPTOBREVN"/>
</dbReference>